<dbReference type="OrthoDB" id="66418at2759"/>
<keyword evidence="6 11" id="KW-1133">Transmembrane helix</keyword>
<dbReference type="Pfam" id="PF13432">
    <property type="entry name" value="TPR_16"/>
    <property type="match status" value="1"/>
</dbReference>
<name>A0A443SL93_9ACAR</name>
<keyword evidence="8 11" id="KW-0472">Membrane</keyword>
<keyword evidence="5 10" id="KW-0802">TPR repeat</keyword>
<keyword evidence="3" id="KW-0677">Repeat</keyword>
<dbReference type="GO" id="GO:0030150">
    <property type="term" value="P:protein import into mitochondrial matrix"/>
    <property type="evidence" value="ECO:0007669"/>
    <property type="project" value="TreeGrafter"/>
</dbReference>
<dbReference type="Pfam" id="PF13414">
    <property type="entry name" value="TPR_11"/>
    <property type="match status" value="1"/>
</dbReference>
<evidence type="ECO:0000256" key="7">
    <source>
        <dbReference type="ARBA" id="ARBA00023128"/>
    </source>
</evidence>
<accession>A0A443SL93</accession>
<dbReference type="GO" id="GO:0008320">
    <property type="term" value="F:protein transmembrane transporter activity"/>
    <property type="evidence" value="ECO:0007669"/>
    <property type="project" value="TreeGrafter"/>
</dbReference>
<dbReference type="Gene3D" id="1.25.40.10">
    <property type="entry name" value="Tetratricopeptide repeat domain"/>
    <property type="match status" value="2"/>
</dbReference>
<evidence type="ECO:0000256" key="3">
    <source>
        <dbReference type="ARBA" id="ARBA00022737"/>
    </source>
</evidence>
<keyword evidence="2 11" id="KW-0812">Transmembrane</keyword>
<dbReference type="InterPro" id="IPR011990">
    <property type="entry name" value="TPR-like_helical_dom_sf"/>
</dbReference>
<protein>
    <submittedName>
        <fullName evidence="12">Mitochondrial import receptor subunit TOM70-like protein</fullName>
    </submittedName>
</protein>
<dbReference type="Pfam" id="PF00515">
    <property type="entry name" value="TPR_1"/>
    <property type="match status" value="1"/>
</dbReference>
<dbReference type="EMBL" id="NCKV01001496">
    <property type="protein sequence ID" value="RWS28233.1"/>
    <property type="molecule type" value="Genomic_DNA"/>
</dbReference>
<dbReference type="GO" id="GO:0005741">
    <property type="term" value="C:mitochondrial outer membrane"/>
    <property type="evidence" value="ECO:0007669"/>
    <property type="project" value="UniProtKB-SubCell"/>
</dbReference>
<dbReference type="SMART" id="SM00028">
    <property type="entry name" value="TPR"/>
    <property type="match status" value="7"/>
</dbReference>
<dbReference type="GO" id="GO:0030943">
    <property type="term" value="F:mitochondrion targeting sequence binding"/>
    <property type="evidence" value="ECO:0007669"/>
    <property type="project" value="TreeGrafter"/>
</dbReference>
<sequence>MQVSSLVSRATASTKSRIYGTFYKETSDGNVSLDKWKVALLFGIPVVIGCGCIAYFYFRQPKKQRKSTANAKTEPKTIAETSKDPFTNAMSAKNRGNKYFKCAKYENAIQCYTEAINLCPEHKVEELATFYQNRAASNEALKKYEDVISDCSVAIQLKRDYLKAWQRRSKAYEELGRLPEALNDITAACVLDQFQNQNNIISTDRILRNHSKIKAKEHISTRTPSMPSNHFVRHYFMSYVKHPIIEGTVDGNKLEELLVRLTESGDLVDREEKISLIKGTIQILKGDVRNGETELEKVAKSETCDSSLRVNALIKLGTIKVHDIENTADGIRKSMECFEEALKLDPNNPDIYLHRAQIYLLGEQFDEAKTDLEKCCDLSPNFPSGVAQRLYVHFRCAVRYNDETNVRKVIKEFEEATKKFPNSSELLSLYAQALMEQQKFQEADEFFLKAIQCDPEDANLLVHRAILLIQSTNNLEKALKLLEKALQSDNKCQFAYEMLGTIEVQRGNLQKGIDCFDGALANAQTEIDCAHLYSLREAAMAQSKAIEMLGVQPIMPQF</sequence>
<dbReference type="SUPFAM" id="SSF81901">
    <property type="entry name" value="HCP-like"/>
    <property type="match status" value="1"/>
</dbReference>
<evidence type="ECO:0000256" key="4">
    <source>
        <dbReference type="ARBA" id="ARBA00022787"/>
    </source>
</evidence>
<keyword evidence="7" id="KW-0496">Mitochondrion</keyword>
<evidence type="ECO:0000256" key="2">
    <source>
        <dbReference type="ARBA" id="ARBA00022692"/>
    </source>
</evidence>
<evidence type="ECO:0000313" key="13">
    <source>
        <dbReference type="Proteomes" id="UP000288716"/>
    </source>
</evidence>
<gene>
    <name evidence="12" type="ORF">B4U80_01302</name>
</gene>
<keyword evidence="13" id="KW-1185">Reference proteome</keyword>
<dbReference type="SUPFAM" id="SSF48452">
    <property type="entry name" value="TPR-like"/>
    <property type="match status" value="1"/>
</dbReference>
<proteinExistence type="inferred from homology"/>
<comment type="similarity">
    <text evidence="9">Belongs to the Tom70 family.</text>
</comment>
<organism evidence="12 13">
    <name type="scientific">Leptotrombidium deliense</name>
    <dbReference type="NCBI Taxonomy" id="299467"/>
    <lineage>
        <taxon>Eukaryota</taxon>
        <taxon>Metazoa</taxon>
        <taxon>Ecdysozoa</taxon>
        <taxon>Arthropoda</taxon>
        <taxon>Chelicerata</taxon>
        <taxon>Arachnida</taxon>
        <taxon>Acari</taxon>
        <taxon>Acariformes</taxon>
        <taxon>Trombidiformes</taxon>
        <taxon>Prostigmata</taxon>
        <taxon>Anystina</taxon>
        <taxon>Parasitengona</taxon>
        <taxon>Trombiculoidea</taxon>
        <taxon>Trombiculidae</taxon>
        <taxon>Leptotrombidium</taxon>
    </lineage>
</organism>
<evidence type="ECO:0000256" key="8">
    <source>
        <dbReference type="ARBA" id="ARBA00023136"/>
    </source>
</evidence>
<feature type="repeat" description="TPR" evidence="10">
    <location>
        <begin position="89"/>
        <end position="122"/>
    </location>
</feature>
<dbReference type="PANTHER" id="PTHR46208">
    <property type="entry name" value="MITOCHONDRIAL IMPORT RECEPTOR SUBUNIT TOM70"/>
    <property type="match status" value="1"/>
</dbReference>
<evidence type="ECO:0000256" key="1">
    <source>
        <dbReference type="ARBA" id="ARBA00004572"/>
    </source>
</evidence>
<evidence type="ECO:0000256" key="10">
    <source>
        <dbReference type="PROSITE-ProRule" id="PRU00339"/>
    </source>
</evidence>
<feature type="repeat" description="TPR" evidence="10">
    <location>
        <begin position="349"/>
        <end position="382"/>
    </location>
</feature>
<evidence type="ECO:0000256" key="5">
    <source>
        <dbReference type="ARBA" id="ARBA00022803"/>
    </source>
</evidence>
<keyword evidence="12" id="KW-0675">Receptor</keyword>
<dbReference type="STRING" id="299467.A0A443SL93"/>
<dbReference type="AlphaFoldDB" id="A0A443SL93"/>
<reference evidence="12 13" key="1">
    <citation type="journal article" date="2018" name="Gigascience">
        <title>Genomes of trombidid mites reveal novel predicted allergens and laterally-transferred genes associated with secondary metabolism.</title>
        <authorList>
            <person name="Dong X."/>
            <person name="Chaisiri K."/>
            <person name="Xia D."/>
            <person name="Armstrong S.D."/>
            <person name="Fang Y."/>
            <person name="Donnelly M.J."/>
            <person name="Kadowaki T."/>
            <person name="McGarry J.W."/>
            <person name="Darby A.C."/>
            <person name="Makepeace B.L."/>
        </authorList>
    </citation>
    <scope>NUCLEOTIDE SEQUENCE [LARGE SCALE GENOMIC DNA]</scope>
    <source>
        <strain evidence="12">UoL-UT</strain>
    </source>
</reference>
<feature type="transmembrane region" description="Helical" evidence="11">
    <location>
        <begin position="38"/>
        <end position="58"/>
    </location>
</feature>
<dbReference type="PROSITE" id="PS50005">
    <property type="entry name" value="TPR"/>
    <property type="match status" value="3"/>
</dbReference>
<comment type="caution">
    <text evidence="12">The sequence shown here is derived from an EMBL/GenBank/DDBJ whole genome shotgun (WGS) entry which is preliminary data.</text>
</comment>
<dbReference type="GO" id="GO:0045039">
    <property type="term" value="P:protein insertion into mitochondrial inner membrane"/>
    <property type="evidence" value="ECO:0007669"/>
    <property type="project" value="TreeGrafter"/>
</dbReference>
<dbReference type="InterPro" id="IPR019734">
    <property type="entry name" value="TPR_rpt"/>
</dbReference>
<comment type="subcellular location">
    <subcellularLocation>
        <location evidence="1">Mitochondrion outer membrane</location>
        <topology evidence="1">Single-pass membrane protein</topology>
    </subcellularLocation>
</comment>
<evidence type="ECO:0000256" key="11">
    <source>
        <dbReference type="SAM" id="Phobius"/>
    </source>
</evidence>
<dbReference type="PANTHER" id="PTHR46208:SF1">
    <property type="entry name" value="MITOCHONDRIAL IMPORT RECEPTOR SUBUNIT TOM70"/>
    <property type="match status" value="1"/>
</dbReference>
<keyword evidence="4" id="KW-1000">Mitochondrion outer membrane</keyword>
<evidence type="ECO:0000313" key="12">
    <source>
        <dbReference type="EMBL" id="RWS28233.1"/>
    </source>
</evidence>
<feature type="repeat" description="TPR" evidence="10">
    <location>
        <begin position="424"/>
        <end position="457"/>
    </location>
</feature>
<dbReference type="Proteomes" id="UP000288716">
    <property type="component" value="Unassembled WGS sequence"/>
</dbReference>
<evidence type="ECO:0000256" key="6">
    <source>
        <dbReference type="ARBA" id="ARBA00022989"/>
    </source>
</evidence>
<dbReference type="VEuPathDB" id="VectorBase:LDEU003808"/>
<evidence type="ECO:0000256" key="9">
    <source>
        <dbReference type="ARBA" id="ARBA00038030"/>
    </source>
</evidence>